<dbReference type="RefSeq" id="XP_066079559.1">
    <property type="nucleotide sequence ID" value="XM_066223462.1"/>
</dbReference>
<gene>
    <name evidence="2" type="ORF">L201_007756</name>
</gene>
<evidence type="ECO:0000313" key="2">
    <source>
        <dbReference type="EMBL" id="WWC92797.1"/>
    </source>
</evidence>
<feature type="region of interest" description="Disordered" evidence="1">
    <location>
        <begin position="1"/>
        <end position="125"/>
    </location>
</feature>
<keyword evidence="3" id="KW-1185">Reference proteome</keyword>
<reference evidence="2 3" key="1">
    <citation type="submission" date="2024-01" db="EMBL/GenBank/DDBJ databases">
        <title>Comparative genomics of Cryptococcus and Kwoniella reveals pathogenesis evolution and contrasting modes of karyotype evolution via chromosome fusion or intercentromeric recombination.</title>
        <authorList>
            <person name="Coelho M.A."/>
            <person name="David-Palma M."/>
            <person name="Shea T."/>
            <person name="Bowers K."/>
            <person name="McGinley-Smith S."/>
            <person name="Mohammad A.W."/>
            <person name="Gnirke A."/>
            <person name="Yurkov A.M."/>
            <person name="Nowrousian M."/>
            <person name="Sun S."/>
            <person name="Cuomo C.A."/>
            <person name="Heitman J."/>
        </authorList>
    </citation>
    <scope>NUCLEOTIDE SEQUENCE [LARGE SCALE GENOMIC DNA]</scope>
    <source>
        <strain evidence="2 3">CBS 6074</strain>
    </source>
</reference>
<accession>A0AAX4K5G1</accession>
<dbReference type="GeneID" id="91098424"/>
<feature type="compositionally biased region" description="Low complexity" evidence="1">
    <location>
        <begin position="20"/>
        <end position="31"/>
    </location>
</feature>
<proteinExistence type="predicted"/>
<dbReference type="AlphaFoldDB" id="A0AAX4K5G1"/>
<sequence length="125" mass="13008">MPFRLALRPVRPMTARVIARPFTTTPLRRTTAGYGDPQDEKADNHTPLPSSTPDPHPEGQGKGPGKRTGTTDPEVAQGNVGNAGGKKGSGDSAKENVSGQEIKETKKIGEEPKKEEVGGAGPIGG</sequence>
<evidence type="ECO:0000256" key="1">
    <source>
        <dbReference type="SAM" id="MobiDB-lite"/>
    </source>
</evidence>
<name>A0AAX4K5G1_9TREE</name>
<dbReference type="EMBL" id="CP144108">
    <property type="protein sequence ID" value="WWC92797.1"/>
    <property type="molecule type" value="Genomic_DNA"/>
</dbReference>
<feature type="compositionally biased region" description="Basic and acidic residues" evidence="1">
    <location>
        <begin position="101"/>
        <end position="117"/>
    </location>
</feature>
<organism evidence="2 3">
    <name type="scientific">Kwoniella dendrophila CBS 6074</name>
    <dbReference type="NCBI Taxonomy" id="1295534"/>
    <lineage>
        <taxon>Eukaryota</taxon>
        <taxon>Fungi</taxon>
        <taxon>Dikarya</taxon>
        <taxon>Basidiomycota</taxon>
        <taxon>Agaricomycotina</taxon>
        <taxon>Tremellomycetes</taxon>
        <taxon>Tremellales</taxon>
        <taxon>Cryptococcaceae</taxon>
        <taxon>Kwoniella</taxon>
    </lineage>
</organism>
<dbReference type="Proteomes" id="UP001355207">
    <property type="component" value="Chromosome 11"/>
</dbReference>
<evidence type="ECO:0000313" key="3">
    <source>
        <dbReference type="Proteomes" id="UP001355207"/>
    </source>
</evidence>
<protein>
    <submittedName>
        <fullName evidence="2">Uncharacterized protein</fullName>
    </submittedName>
</protein>